<dbReference type="EMBL" id="FOSL01000007">
    <property type="protein sequence ID" value="SFK52263.1"/>
    <property type="molecule type" value="Genomic_DNA"/>
</dbReference>
<dbReference type="InterPro" id="IPR035474">
    <property type="entry name" value="SIS_Kpsf"/>
</dbReference>
<feature type="site" description="Catalytically relevant" evidence="6">
    <location>
        <position position="118"/>
    </location>
</feature>
<dbReference type="NCBIfam" id="TIGR00393">
    <property type="entry name" value="kpsF"/>
    <property type="match status" value="1"/>
</dbReference>
<gene>
    <name evidence="10" type="ORF">SAMN04488498_107195</name>
</gene>
<dbReference type="InterPro" id="IPR046342">
    <property type="entry name" value="CBS_dom_sf"/>
</dbReference>
<evidence type="ECO:0000259" key="9">
    <source>
        <dbReference type="PROSITE" id="PS51464"/>
    </source>
</evidence>
<evidence type="ECO:0000256" key="3">
    <source>
        <dbReference type="ARBA" id="ARBA00023122"/>
    </source>
</evidence>
<dbReference type="PROSITE" id="PS51371">
    <property type="entry name" value="CBS"/>
    <property type="match status" value="2"/>
</dbReference>
<feature type="domain" description="SIS" evidence="9">
    <location>
        <begin position="48"/>
        <end position="191"/>
    </location>
</feature>
<dbReference type="PROSITE" id="PS51464">
    <property type="entry name" value="SIS"/>
    <property type="match status" value="1"/>
</dbReference>
<dbReference type="GO" id="GO:1901135">
    <property type="term" value="P:carbohydrate derivative metabolic process"/>
    <property type="evidence" value="ECO:0007669"/>
    <property type="project" value="InterPro"/>
</dbReference>
<dbReference type="GO" id="GO:0046872">
    <property type="term" value="F:metal ion binding"/>
    <property type="evidence" value="ECO:0007669"/>
    <property type="project" value="UniProtKB-KW"/>
</dbReference>
<dbReference type="Gene3D" id="3.40.50.10490">
    <property type="entry name" value="Glucose-6-phosphate isomerase like protein, domain 1"/>
    <property type="match status" value="1"/>
</dbReference>
<keyword evidence="3 7" id="KW-0129">CBS domain</keyword>
<dbReference type="SMART" id="SM00116">
    <property type="entry name" value="CBS"/>
    <property type="match status" value="2"/>
</dbReference>
<keyword evidence="11" id="KW-1185">Reference proteome</keyword>
<dbReference type="InterPro" id="IPR004800">
    <property type="entry name" value="KdsD/KpsF-type"/>
</dbReference>
<evidence type="ECO:0000256" key="1">
    <source>
        <dbReference type="ARBA" id="ARBA00008165"/>
    </source>
</evidence>
<keyword evidence="5" id="KW-0479">Metal-binding</keyword>
<name>A0A1I4A7E5_9HYPH</name>
<evidence type="ECO:0000256" key="4">
    <source>
        <dbReference type="PIRNR" id="PIRNR004692"/>
    </source>
</evidence>
<dbReference type="SUPFAM" id="SSF53697">
    <property type="entry name" value="SIS domain"/>
    <property type="match status" value="1"/>
</dbReference>
<evidence type="ECO:0000256" key="6">
    <source>
        <dbReference type="PIRSR" id="PIRSR004692-3"/>
    </source>
</evidence>
<dbReference type="AlphaFoldDB" id="A0A1I4A7E5"/>
<feature type="domain" description="CBS" evidence="8">
    <location>
        <begin position="216"/>
        <end position="275"/>
    </location>
</feature>
<sequence length="332" mass="34317">MHAGSLKKPADAEAAIASALRTVVIEQSGLSALAEALDNGLAGPFARAVSLLSNIQGRVIVTGVGKSGHIGSKIAATLASTGTPAFFVHPAEANHGDLGMITRSDVVLAMSWSGESAELKGIVAYSRRFAIPLIALTSGEGSSLSRDADVVLTLPKVAEACPHGLAPTTSALLQLAIGDALAIALLEARGFTPDDFRGFHPAGKLGATLTHLSEIMRTGEDIPFVAVGTKMPDAVMELSNKKVGCVVIVDAEGRLAGIITDGDVARNLHRNLKDVCVEEVMTRTPKTVEPSMSAGAAIAYLNENKIGALVVVDDDKPVGVVHFHDLLRIGAA</sequence>
<feature type="site" description="Catalytically relevant" evidence="6">
    <location>
        <position position="159"/>
    </location>
</feature>
<keyword evidence="5" id="KW-0862">Zinc</keyword>
<keyword evidence="2" id="KW-0677">Repeat</keyword>
<feature type="domain" description="CBS" evidence="8">
    <location>
        <begin position="281"/>
        <end position="332"/>
    </location>
</feature>
<reference evidence="10 11" key="1">
    <citation type="submission" date="2016-10" db="EMBL/GenBank/DDBJ databases">
        <authorList>
            <person name="Varghese N."/>
            <person name="Submissions S."/>
        </authorList>
    </citation>
    <scope>NUCLEOTIDE SEQUENCE [LARGE SCALE GENOMIC DNA]</scope>
    <source>
        <strain evidence="10 11">DSM 21822</strain>
    </source>
</reference>
<dbReference type="OrthoDB" id="9762536at2"/>
<dbReference type="FunFam" id="3.40.50.10490:FF:000011">
    <property type="entry name" value="Arabinose 5-phosphate isomerase"/>
    <property type="match status" value="1"/>
</dbReference>
<feature type="binding site" evidence="5">
    <location>
        <position position="89"/>
    </location>
    <ligand>
        <name>Zn(2+)</name>
        <dbReference type="ChEBI" id="CHEBI:29105"/>
    </ligand>
</feature>
<dbReference type="CDD" id="cd04604">
    <property type="entry name" value="CBS_pair_SIS_assoc"/>
    <property type="match status" value="1"/>
</dbReference>
<evidence type="ECO:0000256" key="5">
    <source>
        <dbReference type="PIRSR" id="PIRSR004692-2"/>
    </source>
</evidence>
<dbReference type="Pfam" id="PF01380">
    <property type="entry name" value="SIS"/>
    <property type="match status" value="1"/>
</dbReference>
<dbReference type="Pfam" id="PF00571">
    <property type="entry name" value="CBS"/>
    <property type="match status" value="2"/>
</dbReference>
<evidence type="ECO:0000313" key="10">
    <source>
        <dbReference type="EMBL" id="SFK52263.1"/>
    </source>
</evidence>
<accession>A0A1I4A7E5</accession>
<proteinExistence type="inferred from homology"/>
<comment type="similarity">
    <text evidence="1 4">Belongs to the SIS family. GutQ/KpsF subfamily.</text>
</comment>
<dbReference type="RefSeq" id="WP_149760785.1">
    <property type="nucleotide sequence ID" value="NZ_BSPE01000070.1"/>
</dbReference>
<dbReference type="Gene3D" id="3.10.580.10">
    <property type="entry name" value="CBS-domain"/>
    <property type="match status" value="1"/>
</dbReference>
<dbReference type="GO" id="GO:0005975">
    <property type="term" value="P:carbohydrate metabolic process"/>
    <property type="evidence" value="ECO:0007669"/>
    <property type="project" value="InterPro"/>
</dbReference>
<evidence type="ECO:0000313" key="11">
    <source>
        <dbReference type="Proteomes" id="UP000323300"/>
    </source>
</evidence>
<dbReference type="InterPro" id="IPR001347">
    <property type="entry name" value="SIS_dom"/>
</dbReference>
<dbReference type="GO" id="GO:0019146">
    <property type="term" value="F:arabinose-5-phosphate isomerase activity"/>
    <property type="evidence" value="ECO:0007669"/>
    <property type="project" value="UniProtKB-ARBA"/>
</dbReference>
<keyword evidence="10" id="KW-0413">Isomerase</keyword>
<dbReference type="InterPro" id="IPR000644">
    <property type="entry name" value="CBS_dom"/>
</dbReference>
<feature type="site" description="Catalytically relevant" evidence="6">
    <location>
        <position position="66"/>
    </location>
</feature>
<dbReference type="GO" id="GO:0097367">
    <property type="term" value="F:carbohydrate derivative binding"/>
    <property type="evidence" value="ECO:0007669"/>
    <property type="project" value="InterPro"/>
</dbReference>
<evidence type="ECO:0000259" key="8">
    <source>
        <dbReference type="PROSITE" id="PS51371"/>
    </source>
</evidence>
<evidence type="ECO:0000256" key="2">
    <source>
        <dbReference type="ARBA" id="ARBA00022737"/>
    </source>
</evidence>
<evidence type="ECO:0000256" key="7">
    <source>
        <dbReference type="PROSITE-ProRule" id="PRU00703"/>
    </source>
</evidence>
<protein>
    <submittedName>
        <fullName evidence="10">Arabinose-5-phosphate isomerase</fullName>
    </submittedName>
</protein>
<dbReference type="PANTHER" id="PTHR42745:SF1">
    <property type="entry name" value="ARABINOSE 5-PHOSPHATE ISOMERASE KDSD"/>
    <property type="match status" value="1"/>
</dbReference>
<organism evidence="10 11">
    <name type="scientific">Neomesorhizobium albiziae</name>
    <dbReference type="NCBI Taxonomy" id="335020"/>
    <lineage>
        <taxon>Bacteria</taxon>
        <taxon>Pseudomonadati</taxon>
        <taxon>Pseudomonadota</taxon>
        <taxon>Alphaproteobacteria</taxon>
        <taxon>Hyphomicrobiales</taxon>
        <taxon>Phyllobacteriaceae</taxon>
        <taxon>Neomesorhizobium</taxon>
    </lineage>
</organism>
<dbReference type="CDD" id="cd05014">
    <property type="entry name" value="SIS_Kpsf"/>
    <property type="match status" value="1"/>
</dbReference>
<dbReference type="InterPro" id="IPR046348">
    <property type="entry name" value="SIS_dom_sf"/>
</dbReference>
<dbReference type="PANTHER" id="PTHR42745">
    <property type="match status" value="1"/>
</dbReference>
<dbReference type="Proteomes" id="UP000323300">
    <property type="component" value="Unassembled WGS sequence"/>
</dbReference>
<dbReference type="PIRSF" id="PIRSF004692">
    <property type="entry name" value="KdsD_KpsF"/>
    <property type="match status" value="1"/>
</dbReference>
<dbReference type="InterPro" id="IPR050986">
    <property type="entry name" value="GutQ/KpsF_isomerases"/>
</dbReference>
<feature type="site" description="Catalytically relevant" evidence="6">
    <location>
        <position position="200"/>
    </location>
</feature>